<dbReference type="EMBL" id="WVIE01000032">
    <property type="protein sequence ID" value="NDJ19526.1"/>
    <property type="molecule type" value="Genomic_DNA"/>
</dbReference>
<dbReference type="Proteomes" id="UP000646053">
    <property type="component" value="Unassembled WGS sequence"/>
</dbReference>
<accession>A0A8J7Z7U2</accession>
<dbReference type="GO" id="GO:0016020">
    <property type="term" value="C:membrane"/>
    <property type="evidence" value="ECO:0007669"/>
    <property type="project" value="InterPro"/>
</dbReference>
<feature type="transmembrane region" description="Helical" evidence="1">
    <location>
        <begin position="112"/>
        <end position="133"/>
    </location>
</feature>
<reference evidence="2" key="1">
    <citation type="submission" date="2019-12" db="EMBL/GenBank/DDBJ databases">
        <title>High-Quality draft genome sequences of three cyanobacteria isolated from the limestone walls of the Old Cathedral of Coimbra.</title>
        <authorList>
            <person name="Tiago I."/>
            <person name="Soares F."/>
            <person name="Portugal A."/>
        </authorList>
    </citation>
    <scope>NUCLEOTIDE SEQUENCE</scope>
    <source>
        <strain evidence="2">A</strain>
    </source>
</reference>
<name>A0A8J7Z7U2_9CYAN</name>
<protein>
    <submittedName>
        <fullName evidence="2">YggT family protein</fullName>
    </submittedName>
</protein>
<dbReference type="AlphaFoldDB" id="A0A8J7Z7U2"/>
<evidence type="ECO:0000313" key="3">
    <source>
        <dbReference type="Proteomes" id="UP000646053"/>
    </source>
</evidence>
<evidence type="ECO:0000256" key="1">
    <source>
        <dbReference type="SAM" id="Phobius"/>
    </source>
</evidence>
<comment type="caution">
    <text evidence="2">The sequence shown here is derived from an EMBL/GenBank/DDBJ whole genome shotgun (WGS) entry which is preliminary data.</text>
</comment>
<dbReference type="InterPro" id="IPR003425">
    <property type="entry name" value="CCB3/YggT"/>
</dbReference>
<proteinExistence type="predicted"/>
<feature type="transmembrane region" description="Helical" evidence="1">
    <location>
        <begin position="42"/>
        <end position="66"/>
    </location>
</feature>
<sequence length="136" mass="15424">MSRDPYDSDNIERRREIQREEEAFRLQQEEQRLDMARRNSSLAWIINGVLLLIGLLEILLGLRFLLRVSGANPDNAVARFIYDLSDPFVAPFSTLFVSPTSSGATNIFDVNVLIAIVVYAVLGWIAIALLRFLQGR</sequence>
<keyword evidence="1" id="KW-0812">Transmembrane</keyword>
<dbReference type="RefSeq" id="WP_162425051.1">
    <property type="nucleotide sequence ID" value="NZ_WVIE01000032.1"/>
</dbReference>
<gene>
    <name evidence="2" type="ORF">GS601_19935</name>
</gene>
<keyword evidence="3" id="KW-1185">Reference proteome</keyword>
<dbReference type="Pfam" id="PF02325">
    <property type="entry name" value="CCB3_YggT"/>
    <property type="match status" value="1"/>
</dbReference>
<evidence type="ECO:0000313" key="2">
    <source>
        <dbReference type="EMBL" id="NDJ19526.1"/>
    </source>
</evidence>
<keyword evidence="1" id="KW-0472">Membrane</keyword>
<keyword evidence="1" id="KW-1133">Transmembrane helix</keyword>
<organism evidence="2 3">
    <name type="scientific">Myxacorys almedinensis A</name>
    <dbReference type="NCBI Taxonomy" id="2690445"/>
    <lineage>
        <taxon>Bacteria</taxon>
        <taxon>Bacillati</taxon>
        <taxon>Cyanobacteriota</taxon>
        <taxon>Cyanophyceae</taxon>
        <taxon>Leptolyngbyales</taxon>
        <taxon>Leptolyngbyaceae</taxon>
        <taxon>Myxacorys</taxon>
        <taxon>Myxacorys almedinensis</taxon>
    </lineage>
</organism>